<keyword evidence="1 5" id="KW-0963">Cytoplasm</keyword>
<dbReference type="InterPro" id="IPR028592">
    <property type="entry name" value="QTRTD1"/>
</dbReference>
<dbReference type="NCBIfam" id="TIGR00449">
    <property type="entry name" value="tgt_general"/>
    <property type="match status" value="1"/>
</dbReference>
<dbReference type="Gene3D" id="3.20.20.105">
    <property type="entry name" value="Queuine tRNA-ribosyltransferase-like"/>
    <property type="match status" value="1"/>
</dbReference>
<gene>
    <name evidence="8" type="ORF">Z517_06620</name>
</gene>
<dbReference type="Pfam" id="PF01702">
    <property type="entry name" value="TGT"/>
    <property type="match status" value="1"/>
</dbReference>
<evidence type="ECO:0000313" key="9">
    <source>
        <dbReference type="Proteomes" id="UP000053029"/>
    </source>
</evidence>
<dbReference type="AlphaFoldDB" id="A0A0D2GNC3"/>
<dbReference type="VEuPathDB" id="FungiDB:Z517_06620"/>
<evidence type="ECO:0000256" key="3">
    <source>
        <dbReference type="ARBA" id="ARBA00022723"/>
    </source>
</evidence>
<comment type="subcellular location">
    <subcellularLocation>
        <location evidence="5">Cytoplasm</location>
    </subcellularLocation>
</comment>
<dbReference type="PANTHER" id="PTHR46064">
    <property type="entry name" value="QUEUINE TRNA-RIBOSYLTRANSFERASE ACCESSORY SUBUNIT 2"/>
    <property type="match status" value="1"/>
</dbReference>
<dbReference type="GeneID" id="25306110"/>
<dbReference type="InterPro" id="IPR002616">
    <property type="entry name" value="tRNA_ribo_trans-like"/>
</dbReference>
<keyword evidence="2 5" id="KW-0819">tRNA processing</keyword>
<feature type="compositionally biased region" description="Basic and acidic residues" evidence="6">
    <location>
        <begin position="455"/>
        <end position="465"/>
    </location>
</feature>
<feature type="region of interest" description="Disordered" evidence="6">
    <location>
        <begin position="396"/>
        <end position="428"/>
    </location>
</feature>
<feature type="domain" description="tRNA-guanine(15) transglycosylase-like" evidence="7">
    <location>
        <begin position="30"/>
        <end position="395"/>
    </location>
</feature>
<proteinExistence type="inferred from homology"/>
<comment type="cofactor">
    <cofactor evidence="5">
        <name>Zn(2+)</name>
        <dbReference type="ChEBI" id="CHEBI:29105"/>
    </cofactor>
    <text evidence="5">Binds 1 zinc ion per subunit.</text>
</comment>
<organism evidence="8 9">
    <name type="scientific">Fonsecaea pedrosoi CBS 271.37</name>
    <dbReference type="NCBI Taxonomy" id="1442368"/>
    <lineage>
        <taxon>Eukaryota</taxon>
        <taxon>Fungi</taxon>
        <taxon>Dikarya</taxon>
        <taxon>Ascomycota</taxon>
        <taxon>Pezizomycotina</taxon>
        <taxon>Eurotiomycetes</taxon>
        <taxon>Chaetothyriomycetidae</taxon>
        <taxon>Chaetothyriales</taxon>
        <taxon>Herpotrichiellaceae</taxon>
        <taxon>Fonsecaea</taxon>
    </lineage>
</organism>
<sequence>MELVGGASLTQTPEDMFKFVLQQTSIPECASRLGQLTLRGRHSISTPHYVVPTSRGVVPHLSQDNLQKHTNISAVYVPLEDFIEKSNANAPFYNTPVQDGESPLRRYIGLSDRCISIFGPRRIPNIPCPAHNTNSSIAISTSVGFRFLEVEQYHEAIRKLKADISTSIADLISTKEASAKRIEKSVDRTHAWLRDFVESAVEGEGLPFFATIPPHEPQLLSLYFADLKDEYKSHISGLCVYSPSTVVELPDVLRDIPTVCLTDPSSPHAVLAAVDVGVDLLTVPFVTQSSEHGIALSFAFPGSSDTLNQPLGIDLWSTTHATNLGPLSPKCTCYTCTRHHRAYVHHLLQANEMLAWTLLQIHNFSVIDAFFSAVRQSIRNRTFEDDTRTFGRAYESELPEQTGQGPRVRGYQMKSVGGGEPKKNPKVYGKLDDQMQKLAEAQSGVTTPDGDANDIEAHGLAKKVE</sequence>
<evidence type="ECO:0000256" key="1">
    <source>
        <dbReference type="ARBA" id="ARBA00022490"/>
    </source>
</evidence>
<dbReference type="EMBL" id="KN846972">
    <property type="protein sequence ID" value="KIW80005.1"/>
    <property type="molecule type" value="Genomic_DNA"/>
</dbReference>
<dbReference type="STRING" id="1442368.A0A0D2GNC3"/>
<feature type="binding site" evidence="5">
    <location>
        <position position="362"/>
    </location>
    <ligand>
        <name>Zn(2+)</name>
        <dbReference type="ChEBI" id="CHEBI:29105"/>
    </ligand>
</feature>
<dbReference type="Proteomes" id="UP000053029">
    <property type="component" value="Unassembled WGS sequence"/>
</dbReference>
<evidence type="ECO:0000256" key="6">
    <source>
        <dbReference type="SAM" id="MobiDB-lite"/>
    </source>
</evidence>
<evidence type="ECO:0000259" key="7">
    <source>
        <dbReference type="Pfam" id="PF01702"/>
    </source>
</evidence>
<feature type="binding site" evidence="5">
    <location>
        <position position="331"/>
    </location>
    <ligand>
        <name>Zn(2+)</name>
        <dbReference type="ChEBI" id="CHEBI:29105"/>
    </ligand>
</feature>
<name>A0A0D2GNC3_9EURO</name>
<dbReference type="RefSeq" id="XP_013283813.1">
    <property type="nucleotide sequence ID" value="XM_013428359.1"/>
</dbReference>
<dbReference type="SUPFAM" id="SSF51713">
    <property type="entry name" value="tRNA-guanine transglycosylase"/>
    <property type="match status" value="1"/>
</dbReference>
<keyword evidence="4 5" id="KW-0862">Zinc</keyword>
<evidence type="ECO:0000313" key="8">
    <source>
        <dbReference type="EMBL" id="KIW80005.1"/>
    </source>
</evidence>
<dbReference type="OrthoDB" id="27601at2759"/>
<dbReference type="GO" id="GO:0008479">
    <property type="term" value="F:tRNA-guanosine(34) queuine transglycosylase activity"/>
    <property type="evidence" value="ECO:0007669"/>
    <property type="project" value="UniProtKB-UniRule"/>
</dbReference>
<comment type="subunit">
    <text evidence="5">Heterodimer of a catalytic subunit and an accessory subunit.</text>
</comment>
<dbReference type="HAMAP" id="MF_03043">
    <property type="entry name" value="QTRT2"/>
    <property type="match status" value="1"/>
</dbReference>
<dbReference type="InterPro" id="IPR036511">
    <property type="entry name" value="TGT-like_sf"/>
</dbReference>
<dbReference type="HOGENOM" id="CLU_037350_1_0_1"/>
<evidence type="ECO:0000256" key="2">
    <source>
        <dbReference type="ARBA" id="ARBA00022694"/>
    </source>
</evidence>
<evidence type="ECO:0000256" key="5">
    <source>
        <dbReference type="HAMAP-Rule" id="MF_03043"/>
    </source>
</evidence>
<keyword evidence="9" id="KW-1185">Reference proteome</keyword>
<accession>A0A0D2GNC3</accession>
<protein>
    <recommendedName>
        <fullName evidence="5">Queuine tRNA-ribosyltransferase accessory subunit 2</fullName>
    </recommendedName>
    <alternativeName>
        <fullName evidence="5">Queuine tRNA-ribosyltransferase domain-containing protein 1</fullName>
    </alternativeName>
</protein>
<comment type="similarity">
    <text evidence="5">Belongs to the queuine tRNA-ribosyltransferase family. QTRT2 subfamily.</text>
</comment>
<comment type="function">
    <text evidence="5">Non-catalytic subunit of the queuine tRNA-ribosyltransferase (TGT) that catalyzes the base-exchange of a guanine (G) residue with queuine (Q) at position 34 (anticodon wobble position) in tRNAs with GU(N) anticodons (tRNA-Asp, -Asn, -His and -Tyr), resulting in the hypermodified nucleoside queuosine (7-(((4,5-cis-dihydroxy-2-cyclopenten-1-yl)amino)methyl)-7-deazaguanosine).</text>
</comment>
<feature type="region of interest" description="Disordered" evidence="6">
    <location>
        <begin position="440"/>
        <end position="465"/>
    </location>
</feature>
<feature type="binding site" evidence="5">
    <location>
        <position position="333"/>
    </location>
    <ligand>
        <name>Zn(2+)</name>
        <dbReference type="ChEBI" id="CHEBI:29105"/>
    </ligand>
</feature>
<keyword evidence="3 5" id="KW-0479">Metal-binding</keyword>
<dbReference type="GO" id="GO:0005737">
    <property type="term" value="C:cytoplasm"/>
    <property type="evidence" value="ECO:0007669"/>
    <property type="project" value="UniProtKB-SubCell"/>
</dbReference>
<dbReference type="GO" id="GO:0006400">
    <property type="term" value="P:tRNA modification"/>
    <property type="evidence" value="ECO:0007669"/>
    <property type="project" value="InterPro"/>
</dbReference>
<dbReference type="GO" id="GO:0046872">
    <property type="term" value="F:metal ion binding"/>
    <property type="evidence" value="ECO:0007669"/>
    <property type="project" value="UniProtKB-KW"/>
</dbReference>
<dbReference type="PANTHER" id="PTHR46064:SF1">
    <property type="entry name" value="QUEUINE TRNA-RIBOSYLTRANSFERASE ACCESSORY SUBUNIT 2"/>
    <property type="match status" value="1"/>
</dbReference>
<evidence type="ECO:0000256" key="4">
    <source>
        <dbReference type="ARBA" id="ARBA00022833"/>
    </source>
</evidence>
<reference evidence="8 9" key="1">
    <citation type="submission" date="2015-01" db="EMBL/GenBank/DDBJ databases">
        <title>The Genome Sequence of Fonsecaea pedrosoi CBS 271.37.</title>
        <authorList>
            <consortium name="The Broad Institute Genomics Platform"/>
            <person name="Cuomo C."/>
            <person name="de Hoog S."/>
            <person name="Gorbushina A."/>
            <person name="Stielow B."/>
            <person name="Teixiera M."/>
            <person name="Abouelleil A."/>
            <person name="Chapman S.B."/>
            <person name="Priest M."/>
            <person name="Young S.K."/>
            <person name="Wortman J."/>
            <person name="Nusbaum C."/>
            <person name="Birren B."/>
        </authorList>
    </citation>
    <scope>NUCLEOTIDE SEQUENCE [LARGE SCALE GENOMIC DNA]</scope>
    <source>
        <strain evidence="8 9">CBS 271.37</strain>
    </source>
</reference>
<dbReference type="InterPro" id="IPR050852">
    <property type="entry name" value="Queuine_tRNA-ribosyltrfase"/>
</dbReference>
<feature type="binding site" evidence="5">
    <location>
        <position position="336"/>
    </location>
    <ligand>
        <name>Zn(2+)</name>
        <dbReference type="ChEBI" id="CHEBI:29105"/>
    </ligand>
</feature>